<accession>A0A8S5MQ95</accession>
<protein>
    <submittedName>
        <fullName evidence="1">Uncharacterized protein</fullName>
    </submittedName>
</protein>
<sequence>MPTGWCASRLLRDTVSRPPTYSAYHAGDAFRLERLQPL</sequence>
<name>A0A8S5MQ95_9CAUD</name>
<reference evidence="1" key="1">
    <citation type="journal article" date="2021" name="Proc. Natl. Acad. Sci. U.S.A.">
        <title>A Catalog of Tens of Thousands of Viruses from Human Metagenomes Reveals Hidden Associations with Chronic Diseases.</title>
        <authorList>
            <person name="Tisza M.J."/>
            <person name="Buck C.B."/>
        </authorList>
    </citation>
    <scope>NUCLEOTIDE SEQUENCE</scope>
    <source>
        <strain evidence="1">CtCjb12</strain>
    </source>
</reference>
<proteinExistence type="predicted"/>
<dbReference type="EMBL" id="BK014960">
    <property type="protein sequence ID" value="DAD84478.1"/>
    <property type="molecule type" value="Genomic_DNA"/>
</dbReference>
<evidence type="ECO:0000313" key="1">
    <source>
        <dbReference type="EMBL" id="DAD84478.1"/>
    </source>
</evidence>
<organism evidence="1">
    <name type="scientific">Myoviridae sp. ctCjb12</name>
    <dbReference type="NCBI Taxonomy" id="2826631"/>
    <lineage>
        <taxon>Viruses</taxon>
        <taxon>Duplodnaviria</taxon>
        <taxon>Heunggongvirae</taxon>
        <taxon>Uroviricota</taxon>
        <taxon>Caudoviricetes</taxon>
    </lineage>
</organism>